<dbReference type="AlphaFoldDB" id="A0AAV8YQK9"/>
<name>A0AAV8YQK9_9CUCU</name>
<dbReference type="GO" id="GO:0007165">
    <property type="term" value="P:signal transduction"/>
    <property type="evidence" value="ECO:0007669"/>
    <property type="project" value="InterPro"/>
</dbReference>
<comment type="caution">
    <text evidence="4">The sequence shown here is derived from an EMBL/GenBank/DDBJ whole genome shotgun (WGS) entry which is preliminary data.</text>
</comment>
<dbReference type="InterPro" id="IPR001611">
    <property type="entry name" value="Leu-rich_rpt"/>
</dbReference>
<accession>A0AAV8YQK9</accession>
<dbReference type="GO" id="GO:0005829">
    <property type="term" value="C:cytosol"/>
    <property type="evidence" value="ECO:0007669"/>
    <property type="project" value="TreeGrafter"/>
</dbReference>
<gene>
    <name evidence="4" type="ORF">NQ318_004283</name>
</gene>
<dbReference type="InterPro" id="IPR027038">
    <property type="entry name" value="RanGap"/>
</dbReference>
<organism evidence="4 5">
    <name type="scientific">Aromia moschata</name>
    <dbReference type="NCBI Taxonomy" id="1265417"/>
    <lineage>
        <taxon>Eukaryota</taxon>
        <taxon>Metazoa</taxon>
        <taxon>Ecdysozoa</taxon>
        <taxon>Arthropoda</taxon>
        <taxon>Hexapoda</taxon>
        <taxon>Insecta</taxon>
        <taxon>Pterygota</taxon>
        <taxon>Neoptera</taxon>
        <taxon>Endopterygota</taxon>
        <taxon>Coleoptera</taxon>
        <taxon>Polyphaga</taxon>
        <taxon>Cucujiformia</taxon>
        <taxon>Chrysomeloidea</taxon>
        <taxon>Cerambycidae</taxon>
        <taxon>Cerambycinae</taxon>
        <taxon>Callichromatini</taxon>
        <taxon>Aromia</taxon>
    </lineage>
</organism>
<evidence type="ECO:0008006" key="6">
    <source>
        <dbReference type="Google" id="ProtNLM"/>
    </source>
</evidence>
<dbReference type="PANTHER" id="PTHR24113">
    <property type="entry name" value="RAN GTPASE-ACTIVATING PROTEIN 1"/>
    <property type="match status" value="1"/>
</dbReference>
<dbReference type="PANTHER" id="PTHR24113:SF12">
    <property type="entry name" value="RAN GTPASE-ACTIVATING PROTEIN 1"/>
    <property type="match status" value="1"/>
</dbReference>
<dbReference type="GO" id="GO:0031267">
    <property type="term" value="F:small GTPase binding"/>
    <property type="evidence" value="ECO:0007669"/>
    <property type="project" value="TreeGrafter"/>
</dbReference>
<dbReference type="GO" id="GO:0006913">
    <property type="term" value="P:nucleocytoplasmic transport"/>
    <property type="evidence" value="ECO:0007669"/>
    <property type="project" value="TreeGrafter"/>
</dbReference>
<dbReference type="SMART" id="SM00368">
    <property type="entry name" value="LRR_RI"/>
    <property type="match status" value="4"/>
</dbReference>
<dbReference type="Pfam" id="PF13516">
    <property type="entry name" value="LRR_6"/>
    <property type="match status" value="1"/>
</dbReference>
<keyword evidence="1" id="KW-0343">GTPase activation</keyword>
<dbReference type="Gene3D" id="3.80.10.10">
    <property type="entry name" value="Ribonuclease Inhibitor"/>
    <property type="match status" value="1"/>
</dbReference>
<dbReference type="InterPro" id="IPR036720">
    <property type="entry name" value="RanGAP1_C_sf"/>
</dbReference>
<keyword evidence="5" id="KW-1185">Reference proteome</keyword>
<protein>
    <recommendedName>
        <fullName evidence="6">Ran GTPase activating protein 1</fullName>
    </recommendedName>
</protein>
<dbReference type="EMBL" id="JAPWTK010000051">
    <property type="protein sequence ID" value="KAJ8953992.1"/>
    <property type="molecule type" value="Genomic_DNA"/>
</dbReference>
<evidence type="ECO:0000256" key="2">
    <source>
        <dbReference type="ARBA" id="ARBA00022614"/>
    </source>
</evidence>
<evidence type="ECO:0000256" key="1">
    <source>
        <dbReference type="ARBA" id="ARBA00022468"/>
    </source>
</evidence>
<dbReference type="GO" id="GO:0048471">
    <property type="term" value="C:perinuclear region of cytoplasm"/>
    <property type="evidence" value="ECO:0007669"/>
    <property type="project" value="TreeGrafter"/>
</dbReference>
<keyword evidence="3" id="KW-0677">Repeat</keyword>
<keyword evidence="2" id="KW-0433">Leucine-rich repeat</keyword>
<dbReference type="InterPro" id="IPR032675">
    <property type="entry name" value="LRR_dom_sf"/>
</dbReference>
<evidence type="ECO:0000256" key="3">
    <source>
        <dbReference type="ARBA" id="ARBA00022737"/>
    </source>
</evidence>
<reference evidence="4" key="1">
    <citation type="journal article" date="2023" name="Insect Mol. Biol.">
        <title>Genome sequencing provides insights into the evolution of gene families encoding plant cell wall-degrading enzymes in longhorned beetles.</title>
        <authorList>
            <person name="Shin N.R."/>
            <person name="Okamura Y."/>
            <person name="Kirsch R."/>
            <person name="Pauchet Y."/>
        </authorList>
    </citation>
    <scope>NUCLEOTIDE SEQUENCE</scope>
    <source>
        <strain evidence="4">AMC_N1</strain>
    </source>
</reference>
<evidence type="ECO:0000313" key="4">
    <source>
        <dbReference type="EMBL" id="KAJ8953992.1"/>
    </source>
</evidence>
<dbReference type="SUPFAM" id="SSF69099">
    <property type="entry name" value="Ran-GTPase activating protein 1 (RanGAP1), C-terminal domain"/>
    <property type="match status" value="1"/>
</dbReference>
<proteinExistence type="predicted"/>
<dbReference type="GO" id="GO:0005634">
    <property type="term" value="C:nucleus"/>
    <property type="evidence" value="ECO:0007669"/>
    <property type="project" value="TreeGrafter"/>
</dbReference>
<evidence type="ECO:0000313" key="5">
    <source>
        <dbReference type="Proteomes" id="UP001162162"/>
    </source>
</evidence>
<dbReference type="GO" id="GO:0005096">
    <property type="term" value="F:GTPase activator activity"/>
    <property type="evidence" value="ECO:0007669"/>
    <property type="project" value="UniProtKB-KW"/>
</dbReference>
<sequence>MSSVNLESLAEALQKTRVTQTGVSFAGKSLKLDTEEDAKPVTEEINKCSELQYLNLEGNTVGVEASKAIAKSLENHSEFKRALWKDMFTGRMKTEIPKALQYFGSSLVLAGAHLTELDLSDNAFGPIGVEGLAALLRSSTCYELEELRLNNNGLGITGGKLLAAALTDCYNSSKENGKPLALRVFVAGRNRLENEGAKSLAQVFKVSFVVVLRWETELRIIELVYAYTYRIFTMEVECSQRVKRRVEPVRYEMQSSSLTEFKFLMSALAFFSNSSVFWRFFSDLLPLSTNLLMTCSFLATCSFSFATVSDRSFTCLSRSVSCSVHSANAFSLPFSWPSNTLI</sequence>
<dbReference type="Proteomes" id="UP001162162">
    <property type="component" value="Unassembled WGS sequence"/>
</dbReference>